<dbReference type="EMBL" id="JANLCJ010000001">
    <property type="protein sequence ID" value="MCS5732389.1"/>
    <property type="molecule type" value="Genomic_DNA"/>
</dbReference>
<dbReference type="RefSeq" id="WP_259536999.1">
    <property type="nucleotide sequence ID" value="NZ_JANLCJ010000001.1"/>
</dbReference>
<proteinExistence type="predicted"/>
<organism evidence="1 2">
    <name type="scientific">Herbiconiux daphne</name>
    <dbReference type="NCBI Taxonomy" id="2970914"/>
    <lineage>
        <taxon>Bacteria</taxon>
        <taxon>Bacillati</taxon>
        <taxon>Actinomycetota</taxon>
        <taxon>Actinomycetes</taxon>
        <taxon>Micrococcales</taxon>
        <taxon>Microbacteriaceae</taxon>
        <taxon>Herbiconiux</taxon>
    </lineage>
</organism>
<comment type="caution">
    <text evidence="1">The sequence shown here is derived from an EMBL/GenBank/DDBJ whole genome shotgun (WGS) entry which is preliminary data.</text>
</comment>
<reference evidence="1" key="1">
    <citation type="submission" date="2022-08" db="EMBL/GenBank/DDBJ databases">
        <authorList>
            <person name="Deng Y."/>
            <person name="Han X.-F."/>
            <person name="Zhang Y.-Q."/>
        </authorList>
    </citation>
    <scope>NUCLEOTIDE SEQUENCE</scope>
    <source>
        <strain evidence="1">CPCC 203386</strain>
    </source>
</reference>
<keyword evidence="2" id="KW-1185">Reference proteome</keyword>
<sequence length="127" mass="13407">MAEQQVNLADWSEDWERNSCSALALEAFLCSAGLMSGAFTAQTIFITLTGAAQEGTGMYVGAVPEEIEDLYDETVSAASAANDKSEAWLASPCSTDASGEDCITLAFGLETAMDDVGKKFAAWAPYL</sequence>
<evidence type="ECO:0000313" key="2">
    <source>
        <dbReference type="Proteomes" id="UP001165586"/>
    </source>
</evidence>
<accession>A0ABT2H005</accession>
<dbReference type="Proteomes" id="UP001165586">
    <property type="component" value="Unassembled WGS sequence"/>
</dbReference>
<protein>
    <submittedName>
        <fullName evidence="1">Uncharacterized protein</fullName>
    </submittedName>
</protein>
<gene>
    <name evidence="1" type="ORF">N1032_01350</name>
</gene>
<name>A0ABT2H005_9MICO</name>
<evidence type="ECO:0000313" key="1">
    <source>
        <dbReference type="EMBL" id="MCS5732389.1"/>
    </source>
</evidence>